<dbReference type="SMART" id="SM00473">
    <property type="entry name" value="PAN_AP"/>
    <property type="match status" value="2"/>
</dbReference>
<sequence>MPKTLLSTIQNIESARYLTDTIPLCSACGRIRTGIHAPAFGSSELGWLNASSFETCILVEGLIEGSESSEALQLIAANPHGSESIANVRQGKECTQLHRLRSNQPFEYRSINQLESTNTLSPARALLLLSFVTSTLSQPGWQPGRPANQGAAGGWQPGQQQQPVGGGGGWQPGQQQGATGGAVGWQPGQQQQPPPQQQQPPVQQQQPPVQQQQPPPQQQQPPPQQQQPPVQQQQPPVQQQQPPPQQQQPPVQQQQPPTQGGAVTLPGTYNPSGNVQNTAICGQNNLQTYSAPDGSHFMLKCNTHHWSKTLESTRADTLQGCIDKCAAKDGCKAVNFDAPNGKGCYLMGEGGLTNKAVDCPNHHYAFLVDPPTQPAANDMTVMCSTECPYANHNTYNTIFGSAFRIVCNRRHATPHILSEGQASFKDCMNACAGINGCDSVDYHERSKTCYYSNHKGYPPVEATGYSSAWNVGCANACGGGCGCGSGTPGTPPQIPVQKGPLKPDTSCGNLGMQHYASPNTDLNGNKVTDIANFDPTVLKRRDPNTAGQTSDNPSYYRHGTNVRIGFNAGSVNPVDIYGTPHDFGQYADLVAINHRAYIFAPEDGTYTFSLPSSDDITLLWVGQKAYSGWNRQNADIIQKYVSSGGTPVTFRTDLRKGTYTPIRIAWANRGGAANFKLRIMSPDGSVLLAEDSESNDYIVQHSCDGYTAPKFPEWGFET</sequence>
<evidence type="ECO:0000259" key="2">
    <source>
        <dbReference type="PROSITE" id="PS51820"/>
    </source>
</evidence>
<protein>
    <recommendedName>
        <fullName evidence="2">PA14 domain-containing protein</fullName>
    </recommendedName>
</protein>
<dbReference type="Pfam" id="PF00024">
    <property type="entry name" value="PAN_1"/>
    <property type="match status" value="2"/>
</dbReference>
<feature type="compositionally biased region" description="Low complexity" evidence="1">
    <location>
        <begin position="248"/>
        <end position="257"/>
    </location>
</feature>
<dbReference type="GO" id="GO:0003713">
    <property type="term" value="F:transcription coactivator activity"/>
    <property type="evidence" value="ECO:0007669"/>
    <property type="project" value="TreeGrafter"/>
</dbReference>
<evidence type="ECO:0000256" key="1">
    <source>
        <dbReference type="SAM" id="MobiDB-lite"/>
    </source>
</evidence>
<organism evidence="3 4">
    <name type="scientific">Orbilia oligospora</name>
    <name type="common">Nematode-trapping fungus</name>
    <name type="synonym">Arthrobotrys oligospora</name>
    <dbReference type="NCBI Taxonomy" id="2813651"/>
    <lineage>
        <taxon>Eukaryota</taxon>
        <taxon>Fungi</taxon>
        <taxon>Dikarya</taxon>
        <taxon>Ascomycota</taxon>
        <taxon>Pezizomycotina</taxon>
        <taxon>Orbiliomycetes</taxon>
        <taxon>Orbiliales</taxon>
        <taxon>Orbiliaceae</taxon>
        <taxon>Orbilia</taxon>
    </lineage>
</organism>
<dbReference type="Gene3D" id="3.50.4.10">
    <property type="entry name" value="Hepatocyte Growth Factor"/>
    <property type="match status" value="1"/>
</dbReference>
<dbReference type="InterPro" id="IPR037524">
    <property type="entry name" value="PA14/GLEYA"/>
</dbReference>
<evidence type="ECO:0000313" key="4">
    <source>
        <dbReference type="Proteomes" id="UP000475325"/>
    </source>
</evidence>
<comment type="caution">
    <text evidence="3">The sequence shown here is derived from an EMBL/GenBank/DDBJ whole genome shotgun (WGS) entry which is preliminary data.</text>
</comment>
<dbReference type="PANTHER" id="PTHR46007:SF8">
    <property type="entry name" value="C2H2-TYPE DOMAIN-CONTAINING PROTEIN"/>
    <property type="match status" value="1"/>
</dbReference>
<dbReference type="Gene3D" id="2.60.120.1560">
    <property type="match status" value="1"/>
</dbReference>
<gene>
    <name evidence="3" type="ORF">TWF102_010616</name>
</gene>
<dbReference type="SUPFAM" id="SSF56988">
    <property type="entry name" value="Anthrax protective antigen"/>
    <property type="match status" value="1"/>
</dbReference>
<feature type="compositionally biased region" description="Low complexity" evidence="1">
    <location>
        <begin position="199"/>
        <end position="212"/>
    </location>
</feature>
<dbReference type="PANTHER" id="PTHR46007">
    <property type="entry name" value="MEDIATOR OF RNA POLYMERASE II TRANSCRIPTION SUBUNIT 12"/>
    <property type="match status" value="1"/>
</dbReference>
<proteinExistence type="predicted"/>
<dbReference type="GO" id="GO:0016592">
    <property type="term" value="C:mediator complex"/>
    <property type="evidence" value="ECO:0007669"/>
    <property type="project" value="TreeGrafter"/>
</dbReference>
<dbReference type="InterPro" id="IPR018871">
    <property type="entry name" value="GLEYA_adhesin_domain"/>
</dbReference>
<feature type="domain" description="PA14" evidence="2">
    <location>
        <begin position="540"/>
        <end position="693"/>
    </location>
</feature>
<dbReference type="AlphaFoldDB" id="A0A7C8J148"/>
<dbReference type="InterPro" id="IPR003609">
    <property type="entry name" value="Pan_app"/>
</dbReference>
<dbReference type="InterPro" id="IPR051647">
    <property type="entry name" value="Mediator_comp_sub12"/>
</dbReference>
<dbReference type="PROSITE" id="PS51820">
    <property type="entry name" value="PA14"/>
    <property type="match status" value="1"/>
</dbReference>
<feature type="region of interest" description="Disordered" evidence="1">
    <location>
        <begin position="136"/>
        <end position="271"/>
    </location>
</feature>
<reference evidence="3 4" key="1">
    <citation type="submission" date="2019-06" db="EMBL/GenBank/DDBJ databases">
        <authorList>
            <person name="Palmer J.M."/>
        </authorList>
    </citation>
    <scope>NUCLEOTIDE SEQUENCE [LARGE SCALE GENOMIC DNA]</scope>
    <source>
        <strain evidence="3 4">TWF102</strain>
    </source>
</reference>
<dbReference type="Proteomes" id="UP000475325">
    <property type="component" value="Unassembled WGS sequence"/>
</dbReference>
<feature type="compositionally biased region" description="Low complexity" evidence="1">
    <location>
        <begin position="227"/>
        <end position="240"/>
    </location>
</feature>
<dbReference type="Pfam" id="PF10528">
    <property type="entry name" value="GLEYA"/>
    <property type="match status" value="1"/>
</dbReference>
<accession>A0A7C8J148</accession>
<feature type="compositionally biased region" description="Pro residues" evidence="1">
    <location>
        <begin position="213"/>
        <end position="226"/>
    </location>
</feature>
<dbReference type="GO" id="GO:0045944">
    <property type="term" value="P:positive regulation of transcription by RNA polymerase II"/>
    <property type="evidence" value="ECO:0007669"/>
    <property type="project" value="TreeGrafter"/>
</dbReference>
<dbReference type="EMBL" id="WIQW01000079">
    <property type="protein sequence ID" value="KAF3087087.1"/>
    <property type="molecule type" value="Genomic_DNA"/>
</dbReference>
<name>A0A7C8J148_ORBOL</name>
<evidence type="ECO:0000313" key="3">
    <source>
        <dbReference type="EMBL" id="KAF3087087.1"/>
    </source>
</evidence>